<dbReference type="AlphaFoldDB" id="A0A1J5R8H6"/>
<name>A0A1J5R8H6_9ZZZZ</name>
<dbReference type="InterPro" id="IPR008920">
    <property type="entry name" value="TF_FadR/GntR_C"/>
</dbReference>
<dbReference type="SMART" id="SM00895">
    <property type="entry name" value="FCD"/>
    <property type="match status" value="1"/>
</dbReference>
<dbReference type="EMBL" id="MLJW01000374">
    <property type="protein sequence ID" value="OIQ88380.1"/>
    <property type="molecule type" value="Genomic_DNA"/>
</dbReference>
<evidence type="ECO:0000256" key="3">
    <source>
        <dbReference type="ARBA" id="ARBA00023163"/>
    </source>
</evidence>
<feature type="domain" description="HTH gntR-type" evidence="5">
    <location>
        <begin position="11"/>
        <end position="78"/>
    </location>
</feature>
<accession>A0A1J5R8H6</accession>
<dbReference type="PANTHER" id="PTHR43537:SF5">
    <property type="entry name" value="UXU OPERON TRANSCRIPTIONAL REGULATOR"/>
    <property type="match status" value="1"/>
</dbReference>
<dbReference type="InterPro" id="IPR036388">
    <property type="entry name" value="WH-like_DNA-bd_sf"/>
</dbReference>
<dbReference type="GO" id="GO:0003700">
    <property type="term" value="F:DNA-binding transcription factor activity"/>
    <property type="evidence" value="ECO:0007669"/>
    <property type="project" value="InterPro"/>
</dbReference>
<keyword evidence="3" id="KW-0804">Transcription</keyword>
<evidence type="ECO:0000256" key="2">
    <source>
        <dbReference type="ARBA" id="ARBA00023125"/>
    </source>
</evidence>
<dbReference type="PRINTS" id="PR00035">
    <property type="entry name" value="HTHGNTR"/>
</dbReference>
<evidence type="ECO:0000259" key="5">
    <source>
        <dbReference type="PROSITE" id="PS50949"/>
    </source>
</evidence>
<dbReference type="SUPFAM" id="SSF46785">
    <property type="entry name" value="Winged helix' DNA-binding domain"/>
    <property type="match status" value="1"/>
</dbReference>
<dbReference type="Pfam" id="PF00392">
    <property type="entry name" value="GntR"/>
    <property type="match status" value="1"/>
</dbReference>
<sequence>MARKNPEPADTSLRTRVVEEVKERIISGDLPVGARLHERNLSQELGVSRVPLREAILTLAAQGLIEIHPRVGAFVKPMSRAYVEDLFEVRWALEPLAASLAAKNRTDEHLAELERLLREEQAALAAGDDKRGSLANAEFHLVILKASGNDLLYSIIAPLHSQIQRLFRRTIVSISDKLSVDHGLTLDAVRDRDAERAAEIARRHVEETREHSIALAD</sequence>
<keyword evidence="2" id="KW-0238">DNA-binding</keyword>
<dbReference type="PANTHER" id="PTHR43537">
    <property type="entry name" value="TRANSCRIPTIONAL REGULATOR, GNTR FAMILY"/>
    <property type="match status" value="1"/>
</dbReference>
<dbReference type="Gene3D" id="1.10.10.10">
    <property type="entry name" value="Winged helix-like DNA-binding domain superfamily/Winged helix DNA-binding domain"/>
    <property type="match status" value="1"/>
</dbReference>
<evidence type="ECO:0000256" key="1">
    <source>
        <dbReference type="ARBA" id="ARBA00023015"/>
    </source>
</evidence>
<comment type="caution">
    <text evidence="6">The sequence shown here is derived from an EMBL/GenBank/DDBJ whole genome shotgun (WGS) entry which is preliminary data.</text>
</comment>
<dbReference type="GO" id="GO:0003677">
    <property type="term" value="F:DNA binding"/>
    <property type="evidence" value="ECO:0007669"/>
    <property type="project" value="UniProtKB-KW"/>
</dbReference>
<dbReference type="Gene3D" id="1.20.120.530">
    <property type="entry name" value="GntR ligand-binding domain-like"/>
    <property type="match status" value="1"/>
</dbReference>
<dbReference type="InterPro" id="IPR011711">
    <property type="entry name" value="GntR_C"/>
</dbReference>
<feature type="coiled-coil region" evidence="4">
    <location>
        <begin position="103"/>
        <end position="130"/>
    </location>
</feature>
<dbReference type="InterPro" id="IPR036390">
    <property type="entry name" value="WH_DNA-bd_sf"/>
</dbReference>
<reference evidence="6" key="1">
    <citation type="submission" date="2016-10" db="EMBL/GenBank/DDBJ databases">
        <title>Sequence of Gallionella enrichment culture.</title>
        <authorList>
            <person name="Poehlein A."/>
            <person name="Muehling M."/>
            <person name="Daniel R."/>
        </authorList>
    </citation>
    <scope>NUCLEOTIDE SEQUENCE</scope>
</reference>
<dbReference type="CDD" id="cd07377">
    <property type="entry name" value="WHTH_GntR"/>
    <property type="match status" value="1"/>
</dbReference>
<evidence type="ECO:0000256" key="4">
    <source>
        <dbReference type="SAM" id="Coils"/>
    </source>
</evidence>
<gene>
    <name evidence="6" type="primary">mcbR_9</name>
    <name evidence="6" type="ORF">GALL_297330</name>
</gene>
<organism evidence="6">
    <name type="scientific">mine drainage metagenome</name>
    <dbReference type="NCBI Taxonomy" id="410659"/>
    <lineage>
        <taxon>unclassified sequences</taxon>
        <taxon>metagenomes</taxon>
        <taxon>ecological metagenomes</taxon>
    </lineage>
</organism>
<dbReference type="SUPFAM" id="SSF48008">
    <property type="entry name" value="GntR ligand-binding domain-like"/>
    <property type="match status" value="1"/>
</dbReference>
<keyword evidence="1" id="KW-0805">Transcription regulation</keyword>
<keyword evidence="4" id="KW-0175">Coiled coil</keyword>
<evidence type="ECO:0000313" key="6">
    <source>
        <dbReference type="EMBL" id="OIQ88380.1"/>
    </source>
</evidence>
<dbReference type="InterPro" id="IPR000524">
    <property type="entry name" value="Tscrpt_reg_HTH_GntR"/>
</dbReference>
<dbReference type="Pfam" id="PF07729">
    <property type="entry name" value="FCD"/>
    <property type="match status" value="1"/>
</dbReference>
<protein>
    <submittedName>
        <fullName evidence="6">HTH-type transcriptional regulator McbR</fullName>
    </submittedName>
</protein>
<dbReference type="PROSITE" id="PS50949">
    <property type="entry name" value="HTH_GNTR"/>
    <property type="match status" value="1"/>
</dbReference>
<dbReference type="SMART" id="SM00345">
    <property type="entry name" value="HTH_GNTR"/>
    <property type="match status" value="1"/>
</dbReference>
<proteinExistence type="predicted"/>